<dbReference type="InterPro" id="IPR050400">
    <property type="entry name" value="Bact_Cytoskel_RodZ"/>
</dbReference>
<dbReference type="OrthoDB" id="9790252at2"/>
<organism evidence="4 5">
    <name type="scientific">Marinomonas fungiae</name>
    <dbReference type="NCBI Taxonomy" id="1137284"/>
    <lineage>
        <taxon>Bacteria</taxon>
        <taxon>Pseudomonadati</taxon>
        <taxon>Pseudomonadota</taxon>
        <taxon>Gammaproteobacteria</taxon>
        <taxon>Oceanospirillales</taxon>
        <taxon>Oceanospirillaceae</taxon>
        <taxon>Marinomonas</taxon>
    </lineage>
</organism>
<dbReference type="Proteomes" id="UP000182769">
    <property type="component" value="Unassembled WGS sequence"/>
</dbReference>
<dbReference type="RefSeq" id="WP_055463346.1">
    <property type="nucleotide sequence ID" value="NZ_CYHG01000006.1"/>
</dbReference>
<dbReference type="Gene3D" id="1.10.260.40">
    <property type="entry name" value="lambda repressor-like DNA-binding domains"/>
    <property type="match status" value="1"/>
</dbReference>
<evidence type="ECO:0000313" key="4">
    <source>
        <dbReference type="EMBL" id="CUB04413.1"/>
    </source>
</evidence>
<dbReference type="GO" id="GO:0003677">
    <property type="term" value="F:DNA binding"/>
    <property type="evidence" value="ECO:0007669"/>
    <property type="project" value="InterPro"/>
</dbReference>
<dbReference type="PANTHER" id="PTHR34475:SF1">
    <property type="entry name" value="CYTOSKELETON PROTEIN RODZ"/>
    <property type="match status" value="1"/>
</dbReference>
<evidence type="ECO:0000256" key="1">
    <source>
        <dbReference type="SAM" id="MobiDB-lite"/>
    </source>
</evidence>
<keyword evidence="2" id="KW-1133">Transmembrane helix</keyword>
<keyword evidence="5" id="KW-1185">Reference proteome</keyword>
<name>A0A0K6IMT3_9GAMM</name>
<reference evidence="5" key="1">
    <citation type="submission" date="2015-08" db="EMBL/GenBank/DDBJ databases">
        <authorList>
            <person name="Varghese N."/>
        </authorList>
    </citation>
    <scope>NUCLEOTIDE SEQUENCE [LARGE SCALE GENOMIC DNA]</scope>
    <source>
        <strain evidence="5">JCM 18476</strain>
    </source>
</reference>
<keyword evidence="2" id="KW-0472">Membrane</keyword>
<dbReference type="PANTHER" id="PTHR34475">
    <property type="match status" value="1"/>
</dbReference>
<keyword evidence="2" id="KW-0812">Transmembrane</keyword>
<feature type="domain" description="Cytoskeleton protein RodZ-like C-terminal" evidence="3">
    <location>
        <begin position="260"/>
        <end position="332"/>
    </location>
</feature>
<evidence type="ECO:0000313" key="5">
    <source>
        <dbReference type="Proteomes" id="UP000182769"/>
    </source>
</evidence>
<evidence type="ECO:0000256" key="2">
    <source>
        <dbReference type="SAM" id="Phobius"/>
    </source>
</evidence>
<feature type="compositionally biased region" description="Low complexity" evidence="1">
    <location>
        <begin position="143"/>
        <end position="152"/>
    </location>
</feature>
<dbReference type="Pfam" id="PF13464">
    <property type="entry name" value="RodZ_C"/>
    <property type="match status" value="1"/>
</dbReference>
<dbReference type="InterPro" id="IPR010982">
    <property type="entry name" value="Lambda_DNA-bd_dom_sf"/>
</dbReference>
<proteinExistence type="predicted"/>
<feature type="compositionally biased region" description="Polar residues" evidence="1">
    <location>
        <begin position="156"/>
        <end position="170"/>
    </location>
</feature>
<feature type="transmembrane region" description="Helical" evidence="2">
    <location>
        <begin position="115"/>
        <end position="134"/>
    </location>
</feature>
<feature type="region of interest" description="Disordered" evidence="1">
    <location>
        <begin position="143"/>
        <end position="186"/>
    </location>
</feature>
<dbReference type="AlphaFoldDB" id="A0A0K6IMT3"/>
<gene>
    <name evidence="4" type="ORF">Ga0061065_106235</name>
</gene>
<sequence length="334" mass="36479">MTTELEMDIAPESGKKSLDIGQILRAKRLSLALDERQVATELKLSIDSVYALEDGAFTRFRSATFARGYLKSYCRLLGLDHNPVLEAFDQQQLVKESHLRPVDNVQVQSSGRDPIFIIVSFIIIAIIGFVIFWWPSQSSEPEEAYAAAQQEQISEDNTQLEASEASSNLDSLAAAEDKSEPEPAELDSNVDFSELADTAATLAQGSGADVVTGLSAETIALLEDAGVDPEQVEEATREPEVAPVVQVETPEPAVASHDIVIQFSADCWTQIRDSSGRVLFSGVKTAGSSLELDGQAPYRVTLGYARGVSKFIYKGEAFDFSSYVRKDLARFELK</sequence>
<dbReference type="Pfam" id="PF13413">
    <property type="entry name" value="HTH_25"/>
    <property type="match status" value="1"/>
</dbReference>
<evidence type="ECO:0000259" key="3">
    <source>
        <dbReference type="Pfam" id="PF13464"/>
    </source>
</evidence>
<dbReference type="InterPro" id="IPR025194">
    <property type="entry name" value="RodZ-like_C"/>
</dbReference>
<protein>
    <submittedName>
        <fullName evidence="4">Cytoskeletal protein RodZ, contains Xre-like HTH and DUF4115 domains</fullName>
    </submittedName>
</protein>
<dbReference type="EMBL" id="CYHG01000006">
    <property type="protein sequence ID" value="CUB04413.1"/>
    <property type="molecule type" value="Genomic_DNA"/>
</dbReference>
<dbReference type="STRING" id="1137284.GCA_001418205_02281"/>
<accession>A0A0K6IMT3</accession>